<reference evidence="5" key="1">
    <citation type="submission" date="2017-01" db="EMBL/GenBank/DDBJ databases">
        <authorList>
            <person name="Varghese N."/>
            <person name="Submissions S."/>
        </authorList>
    </citation>
    <scope>NUCLEOTIDE SEQUENCE [LARGE SCALE GENOMIC DNA]</scope>
    <source>
        <strain evidence="5">CGMCC 1.7737</strain>
    </source>
</reference>
<dbReference type="PROSITE" id="PS50093">
    <property type="entry name" value="PKD"/>
    <property type="match status" value="1"/>
</dbReference>
<dbReference type="Proteomes" id="UP000186914">
    <property type="component" value="Unassembled WGS sequence"/>
</dbReference>
<evidence type="ECO:0000313" key="5">
    <source>
        <dbReference type="Proteomes" id="UP000186914"/>
    </source>
</evidence>
<dbReference type="AlphaFoldDB" id="A0A1N6V0L5"/>
<feature type="region of interest" description="Disordered" evidence="1">
    <location>
        <begin position="263"/>
        <end position="296"/>
    </location>
</feature>
<gene>
    <name evidence="4" type="ORF">SAMN05421858_0168</name>
</gene>
<dbReference type="OrthoDB" id="103676at2157"/>
<proteinExistence type="predicted"/>
<feature type="domain" description="PKD" evidence="3">
    <location>
        <begin position="245"/>
        <end position="330"/>
    </location>
</feature>
<dbReference type="EMBL" id="FTNO01000001">
    <property type="protein sequence ID" value="SIQ71423.1"/>
    <property type="molecule type" value="Genomic_DNA"/>
</dbReference>
<keyword evidence="5" id="KW-1185">Reference proteome</keyword>
<keyword evidence="2" id="KW-0472">Membrane</keyword>
<evidence type="ECO:0000259" key="3">
    <source>
        <dbReference type="PROSITE" id="PS50093"/>
    </source>
</evidence>
<name>A0A1N6V0L5_9EURY</name>
<dbReference type="InterPro" id="IPR022409">
    <property type="entry name" value="PKD/Chitinase_dom"/>
</dbReference>
<evidence type="ECO:0000313" key="4">
    <source>
        <dbReference type="EMBL" id="SIQ71423.1"/>
    </source>
</evidence>
<organism evidence="4 5">
    <name type="scientific">Haladaptatus litoreus</name>
    <dbReference type="NCBI Taxonomy" id="553468"/>
    <lineage>
        <taxon>Archaea</taxon>
        <taxon>Methanobacteriati</taxon>
        <taxon>Methanobacteriota</taxon>
        <taxon>Stenosarchaea group</taxon>
        <taxon>Halobacteria</taxon>
        <taxon>Halobacteriales</taxon>
        <taxon>Haladaptataceae</taxon>
        <taxon>Haladaptatus</taxon>
    </lineage>
</organism>
<dbReference type="Pfam" id="PF18911">
    <property type="entry name" value="PKD_4"/>
    <property type="match status" value="1"/>
</dbReference>
<feature type="transmembrane region" description="Helical" evidence="2">
    <location>
        <begin position="370"/>
        <end position="391"/>
    </location>
</feature>
<keyword evidence="2" id="KW-0812">Transmembrane</keyword>
<protein>
    <submittedName>
        <fullName evidence="4">PKD domain-containing protein</fullName>
    </submittedName>
</protein>
<dbReference type="CDD" id="cd00146">
    <property type="entry name" value="PKD"/>
    <property type="match status" value="1"/>
</dbReference>
<dbReference type="InterPro" id="IPR013783">
    <property type="entry name" value="Ig-like_fold"/>
</dbReference>
<feature type="compositionally biased region" description="Polar residues" evidence="1">
    <location>
        <begin position="340"/>
        <end position="360"/>
    </location>
</feature>
<sequence>MSNRTALTALLLVTLVVSTFGIATALPPPGLPGDTLPDTPASEHDTYSVQQGDTCVAVNPIQGDENVVSFYDYRNPYTEPSDWSYSSFAPGNVTRENGSTMFLYEAPNGVVSLVVLHDQLRKERTGDKLPMSAVSFSFDSLPESGAWILMDDTYDGRDDQWSRNQIDWTWTGSRVDGAVFRGLSGEYGLTVSPSWNEGATLYDSRFESEPVTSWAFLSGSASDPNETQLDMGQSVTIRPGGCGSPPAATLTASDSVETGQQVTFDASESSDPDGDISEYRWDFDGDGEVDETTTKPTATHTYESAGKQTANVTAVDSENATDSATATVQVVDSAHDGENDSSPNKGSSSEGTENQQSEESNALPGSDSPFGTYGLGVVALAAILLVGGAIAKR</sequence>
<evidence type="ECO:0000256" key="1">
    <source>
        <dbReference type="SAM" id="MobiDB-lite"/>
    </source>
</evidence>
<dbReference type="InterPro" id="IPR000601">
    <property type="entry name" value="PKD_dom"/>
</dbReference>
<dbReference type="RefSeq" id="WP_076427151.1">
    <property type="nucleotide sequence ID" value="NZ_FTNO01000001.1"/>
</dbReference>
<dbReference type="SMART" id="SM00089">
    <property type="entry name" value="PKD"/>
    <property type="match status" value="1"/>
</dbReference>
<feature type="region of interest" description="Disordered" evidence="1">
    <location>
        <begin position="334"/>
        <end position="370"/>
    </location>
</feature>
<dbReference type="SUPFAM" id="SSF49299">
    <property type="entry name" value="PKD domain"/>
    <property type="match status" value="1"/>
</dbReference>
<accession>A0A1N6V0L5</accession>
<dbReference type="Gene3D" id="2.60.40.10">
    <property type="entry name" value="Immunoglobulins"/>
    <property type="match status" value="1"/>
</dbReference>
<evidence type="ECO:0000256" key="2">
    <source>
        <dbReference type="SAM" id="Phobius"/>
    </source>
</evidence>
<dbReference type="InterPro" id="IPR035986">
    <property type="entry name" value="PKD_dom_sf"/>
</dbReference>
<keyword evidence="2" id="KW-1133">Transmembrane helix</keyword>